<dbReference type="AlphaFoldDB" id="A0A2K1QW42"/>
<proteinExistence type="predicted"/>
<dbReference type="Proteomes" id="UP000243797">
    <property type="component" value="Unassembled WGS sequence"/>
</dbReference>
<name>A0A2K1QW42_9PEZI</name>
<reference evidence="1 2" key="1">
    <citation type="submission" date="2017-06" db="EMBL/GenBank/DDBJ databases">
        <title>Draft genome sequence of a variant of Elsinoe murrayae.</title>
        <authorList>
            <person name="Cheng Q."/>
        </authorList>
    </citation>
    <scope>NUCLEOTIDE SEQUENCE [LARGE SCALE GENOMIC DNA]</scope>
    <source>
        <strain evidence="1 2">CQ-2017a</strain>
    </source>
</reference>
<comment type="caution">
    <text evidence="1">The sequence shown here is derived from an EMBL/GenBank/DDBJ whole genome shotgun (WGS) entry which is preliminary data.</text>
</comment>
<sequence length="202" mass="22288">MSGPESAPPPSDPAPQPADYHRAIHNLALSLAIVCPAIIALPPRRFDLMTAVLGGTTLVSLDQLHRDSFGYSVPARLGMRRAGPAAAAAIGDAQDGKAGAVRWGPGAELPTERAREVHERFRRVREEGMSVVEREERAKAERGLAQKVWYGEEGEGWRERREREDREKFEEGKGVGDIIMDQIWEVWNWGQPKDGEDGKGGE</sequence>
<dbReference type="InParanoid" id="A0A2K1QW42"/>
<accession>A0A2K1QW42</accession>
<protein>
    <submittedName>
        <fullName evidence="1">Uncharacterized protein</fullName>
    </submittedName>
</protein>
<dbReference type="OrthoDB" id="5411041at2759"/>
<gene>
    <name evidence="1" type="ORF">CAC42_2454</name>
</gene>
<keyword evidence="2" id="KW-1185">Reference proteome</keyword>
<evidence type="ECO:0000313" key="1">
    <source>
        <dbReference type="EMBL" id="PNS19277.1"/>
    </source>
</evidence>
<evidence type="ECO:0000313" key="2">
    <source>
        <dbReference type="Proteomes" id="UP000243797"/>
    </source>
</evidence>
<organism evidence="1 2">
    <name type="scientific">Sphaceloma murrayae</name>
    <dbReference type="NCBI Taxonomy" id="2082308"/>
    <lineage>
        <taxon>Eukaryota</taxon>
        <taxon>Fungi</taxon>
        <taxon>Dikarya</taxon>
        <taxon>Ascomycota</taxon>
        <taxon>Pezizomycotina</taxon>
        <taxon>Dothideomycetes</taxon>
        <taxon>Dothideomycetidae</taxon>
        <taxon>Myriangiales</taxon>
        <taxon>Elsinoaceae</taxon>
        <taxon>Sphaceloma</taxon>
    </lineage>
</organism>
<dbReference type="EMBL" id="NKHZ01000032">
    <property type="protein sequence ID" value="PNS19277.1"/>
    <property type="molecule type" value="Genomic_DNA"/>
</dbReference>